<dbReference type="EMBL" id="KN831818">
    <property type="protein sequence ID" value="KIM35580.1"/>
    <property type="molecule type" value="Genomic_DNA"/>
</dbReference>
<evidence type="ECO:0000256" key="4">
    <source>
        <dbReference type="PROSITE-ProRule" id="PRU00134"/>
    </source>
</evidence>
<dbReference type="Gene3D" id="6.10.140.2220">
    <property type="match status" value="1"/>
</dbReference>
<keyword evidence="2 4" id="KW-0863">Zinc-finger</keyword>
<keyword evidence="1" id="KW-0479">Metal-binding</keyword>
<feature type="domain" description="MYND-type" evidence="5">
    <location>
        <begin position="31"/>
        <end position="72"/>
    </location>
</feature>
<dbReference type="Pfam" id="PF01753">
    <property type="entry name" value="zf-MYND"/>
    <property type="match status" value="1"/>
</dbReference>
<gene>
    <name evidence="6" type="ORF">M413DRAFT_449704</name>
</gene>
<protein>
    <recommendedName>
        <fullName evidence="5">MYND-type domain-containing protein</fullName>
    </recommendedName>
</protein>
<sequence length="226" mass="25582">MSAAPNLVAQMSMYMNTRVHDPDYTPPAPKCIVCAETEDAGTKILRCSRYHDRFYCGKPCQQSDWKAHKANCVKRAFWFDKHRKCKDGTVHDGKLELITWGGERDGYTLGWGASFEGESDGLRKMFEERFKGDVQRFHAYRPQAFRWTCCGTSASMDYGCDHHGAGSQPCTCDFCRMGKSIPDKVYNEKLPSRVGLDLPRGPDPRSFHPSYAMNAAAGRKMWNLDG</sequence>
<dbReference type="STRING" id="686832.A0A0C3BFM5"/>
<evidence type="ECO:0000313" key="6">
    <source>
        <dbReference type="EMBL" id="KIM35580.1"/>
    </source>
</evidence>
<dbReference type="PROSITE" id="PS50865">
    <property type="entry name" value="ZF_MYND_2"/>
    <property type="match status" value="1"/>
</dbReference>
<dbReference type="SUPFAM" id="SSF144232">
    <property type="entry name" value="HIT/MYND zinc finger-like"/>
    <property type="match status" value="1"/>
</dbReference>
<evidence type="ECO:0000256" key="2">
    <source>
        <dbReference type="ARBA" id="ARBA00022771"/>
    </source>
</evidence>
<organism evidence="6 7">
    <name type="scientific">Hebeloma cylindrosporum</name>
    <dbReference type="NCBI Taxonomy" id="76867"/>
    <lineage>
        <taxon>Eukaryota</taxon>
        <taxon>Fungi</taxon>
        <taxon>Dikarya</taxon>
        <taxon>Basidiomycota</taxon>
        <taxon>Agaricomycotina</taxon>
        <taxon>Agaricomycetes</taxon>
        <taxon>Agaricomycetidae</taxon>
        <taxon>Agaricales</taxon>
        <taxon>Agaricineae</taxon>
        <taxon>Hymenogastraceae</taxon>
        <taxon>Hebeloma</taxon>
    </lineage>
</organism>
<dbReference type="AlphaFoldDB" id="A0A0C3BFM5"/>
<accession>A0A0C3BFM5</accession>
<dbReference type="OrthoDB" id="432970at2759"/>
<proteinExistence type="predicted"/>
<dbReference type="HOGENOM" id="CLU_106805_0_0_1"/>
<dbReference type="InterPro" id="IPR002893">
    <property type="entry name" value="Znf_MYND"/>
</dbReference>
<evidence type="ECO:0000256" key="1">
    <source>
        <dbReference type="ARBA" id="ARBA00022723"/>
    </source>
</evidence>
<evidence type="ECO:0000259" key="5">
    <source>
        <dbReference type="PROSITE" id="PS50865"/>
    </source>
</evidence>
<dbReference type="Proteomes" id="UP000053424">
    <property type="component" value="Unassembled WGS sequence"/>
</dbReference>
<keyword evidence="7" id="KW-1185">Reference proteome</keyword>
<dbReference type="GO" id="GO:0008270">
    <property type="term" value="F:zinc ion binding"/>
    <property type="evidence" value="ECO:0007669"/>
    <property type="project" value="UniProtKB-KW"/>
</dbReference>
<evidence type="ECO:0000313" key="7">
    <source>
        <dbReference type="Proteomes" id="UP000053424"/>
    </source>
</evidence>
<name>A0A0C3BFM5_HEBCY</name>
<reference evidence="7" key="2">
    <citation type="submission" date="2015-01" db="EMBL/GenBank/DDBJ databases">
        <title>Evolutionary Origins and Diversification of the Mycorrhizal Mutualists.</title>
        <authorList>
            <consortium name="DOE Joint Genome Institute"/>
            <consortium name="Mycorrhizal Genomics Consortium"/>
            <person name="Kohler A."/>
            <person name="Kuo A."/>
            <person name="Nagy L.G."/>
            <person name="Floudas D."/>
            <person name="Copeland A."/>
            <person name="Barry K.W."/>
            <person name="Cichocki N."/>
            <person name="Veneault-Fourrey C."/>
            <person name="LaButti K."/>
            <person name="Lindquist E.A."/>
            <person name="Lipzen A."/>
            <person name="Lundell T."/>
            <person name="Morin E."/>
            <person name="Murat C."/>
            <person name="Riley R."/>
            <person name="Ohm R."/>
            <person name="Sun H."/>
            <person name="Tunlid A."/>
            <person name="Henrissat B."/>
            <person name="Grigoriev I.V."/>
            <person name="Hibbett D.S."/>
            <person name="Martin F."/>
        </authorList>
    </citation>
    <scope>NUCLEOTIDE SEQUENCE [LARGE SCALE GENOMIC DNA]</scope>
    <source>
        <strain evidence="7">h7</strain>
    </source>
</reference>
<evidence type="ECO:0000256" key="3">
    <source>
        <dbReference type="ARBA" id="ARBA00022833"/>
    </source>
</evidence>
<keyword evidence="3" id="KW-0862">Zinc</keyword>
<reference evidence="6 7" key="1">
    <citation type="submission" date="2014-04" db="EMBL/GenBank/DDBJ databases">
        <authorList>
            <consortium name="DOE Joint Genome Institute"/>
            <person name="Kuo A."/>
            <person name="Gay G."/>
            <person name="Dore J."/>
            <person name="Kohler A."/>
            <person name="Nagy L.G."/>
            <person name="Floudas D."/>
            <person name="Copeland A."/>
            <person name="Barry K.W."/>
            <person name="Cichocki N."/>
            <person name="Veneault-Fourrey C."/>
            <person name="LaButti K."/>
            <person name="Lindquist E.A."/>
            <person name="Lipzen A."/>
            <person name="Lundell T."/>
            <person name="Morin E."/>
            <person name="Murat C."/>
            <person name="Sun H."/>
            <person name="Tunlid A."/>
            <person name="Henrissat B."/>
            <person name="Grigoriev I.V."/>
            <person name="Hibbett D.S."/>
            <person name="Martin F."/>
            <person name="Nordberg H.P."/>
            <person name="Cantor M.N."/>
            <person name="Hua S.X."/>
        </authorList>
    </citation>
    <scope>NUCLEOTIDE SEQUENCE [LARGE SCALE GENOMIC DNA]</scope>
    <source>
        <strain evidence="7">h7</strain>
    </source>
</reference>